<keyword evidence="4" id="KW-0255">Endonuclease</keyword>
<reference evidence="10 12" key="1">
    <citation type="submission" date="2016-10" db="EMBL/GenBank/DDBJ databases">
        <authorList>
            <person name="de Groot N.N."/>
        </authorList>
    </citation>
    <scope>NUCLEOTIDE SEQUENCE [LARGE SCALE GENOMIC DNA]</scope>
    <source>
        <strain evidence="10 12">DSM 381</strain>
    </source>
</reference>
<dbReference type="GO" id="GO:0003729">
    <property type="term" value="F:mRNA binding"/>
    <property type="evidence" value="ECO:0007669"/>
    <property type="project" value="InterPro"/>
</dbReference>
<proteinExistence type="inferred from homology"/>
<keyword evidence="6" id="KW-0694">RNA-binding</keyword>
<evidence type="ECO:0000256" key="3">
    <source>
        <dbReference type="ARBA" id="ARBA00022722"/>
    </source>
</evidence>
<evidence type="ECO:0000313" key="10">
    <source>
        <dbReference type="EMBL" id="SFL25233.1"/>
    </source>
</evidence>
<evidence type="ECO:0000256" key="8">
    <source>
        <dbReference type="SAM" id="MobiDB-lite"/>
    </source>
</evidence>
<evidence type="ECO:0000256" key="6">
    <source>
        <dbReference type="ARBA" id="ARBA00022884"/>
    </source>
</evidence>
<evidence type="ECO:0000313" key="9">
    <source>
        <dbReference type="EMBL" id="SFB61339.1"/>
    </source>
</evidence>
<keyword evidence="2" id="KW-1277">Toxin-antitoxin system</keyword>
<evidence type="ECO:0000313" key="12">
    <source>
        <dbReference type="Proteomes" id="UP000199579"/>
    </source>
</evidence>
<dbReference type="Proteomes" id="UP000198861">
    <property type="component" value="Unassembled WGS sequence"/>
</dbReference>
<dbReference type="GO" id="GO:0016787">
    <property type="term" value="F:hydrolase activity"/>
    <property type="evidence" value="ECO:0007669"/>
    <property type="project" value="UniProtKB-KW"/>
</dbReference>
<feature type="compositionally biased region" description="Basic residues" evidence="8">
    <location>
        <begin position="27"/>
        <end position="37"/>
    </location>
</feature>
<name>A0A1I4G6L7_9GAMM</name>
<dbReference type="AlphaFoldDB" id="A0A1I4G6L7"/>
<evidence type="ECO:0000256" key="1">
    <source>
        <dbReference type="ARBA" id="ARBA00006620"/>
    </source>
</evidence>
<keyword evidence="7" id="KW-0346">Stress response</keyword>
<keyword evidence="11" id="KW-1185">Reference proteome</keyword>
<dbReference type="EMBL" id="FOSX01000081">
    <property type="protein sequence ID" value="SFL25233.1"/>
    <property type="molecule type" value="Genomic_DNA"/>
</dbReference>
<accession>A0A1I4G6L7</accession>
<protein>
    <submittedName>
        <fullName evidence="10">Predicted RNA binding protein YcfA, dsRBD-like fold, HicA-like mRNA interferase family</fullName>
    </submittedName>
</protein>
<evidence type="ECO:0000313" key="11">
    <source>
        <dbReference type="Proteomes" id="UP000198861"/>
    </source>
</evidence>
<keyword evidence="3" id="KW-0540">Nuclease</keyword>
<dbReference type="GO" id="GO:0004519">
    <property type="term" value="F:endonuclease activity"/>
    <property type="evidence" value="ECO:0007669"/>
    <property type="project" value="UniProtKB-KW"/>
</dbReference>
<reference evidence="9 11" key="2">
    <citation type="submission" date="2016-10" db="EMBL/GenBank/DDBJ databases">
        <authorList>
            <person name="Varghese N."/>
            <person name="Submissions S."/>
        </authorList>
    </citation>
    <scope>NUCLEOTIDE SEQUENCE [LARGE SCALE GENOMIC DNA]</scope>
    <source>
        <strain evidence="9 11">DSM 282</strain>
    </source>
</reference>
<gene>
    <name evidence="9" type="ORF">SAMN04244571_04285</name>
    <name evidence="10" type="ORF">SAMN04244574_03692</name>
</gene>
<comment type="similarity">
    <text evidence="1">Belongs to the HicA mRNA interferase family.</text>
</comment>
<dbReference type="Gene3D" id="3.30.920.30">
    <property type="entry name" value="Hypothetical protein"/>
    <property type="match status" value="1"/>
</dbReference>
<dbReference type="EMBL" id="FOKJ01000116">
    <property type="protein sequence ID" value="SFB61339.1"/>
    <property type="molecule type" value="Genomic_DNA"/>
</dbReference>
<sequence>MHTVQREEAMMRSREVIELLEADGWKGSHHQFKHPTKPGRVTVPHPKSDLPKGTWQSILKQAGLK</sequence>
<dbReference type="InterPro" id="IPR012933">
    <property type="entry name" value="HicA_mRNA_interferase"/>
</dbReference>
<dbReference type="Proteomes" id="UP000199579">
    <property type="component" value="Unassembled WGS sequence"/>
</dbReference>
<evidence type="ECO:0000256" key="5">
    <source>
        <dbReference type="ARBA" id="ARBA00022801"/>
    </source>
</evidence>
<feature type="region of interest" description="Disordered" evidence="8">
    <location>
        <begin position="24"/>
        <end position="65"/>
    </location>
</feature>
<evidence type="ECO:0000256" key="7">
    <source>
        <dbReference type="ARBA" id="ARBA00023016"/>
    </source>
</evidence>
<evidence type="ECO:0000256" key="2">
    <source>
        <dbReference type="ARBA" id="ARBA00022649"/>
    </source>
</evidence>
<dbReference type="InterPro" id="IPR038570">
    <property type="entry name" value="HicA_sf"/>
</dbReference>
<evidence type="ECO:0000256" key="4">
    <source>
        <dbReference type="ARBA" id="ARBA00022759"/>
    </source>
</evidence>
<dbReference type="SUPFAM" id="SSF54786">
    <property type="entry name" value="YcfA/nrd intein domain"/>
    <property type="match status" value="1"/>
</dbReference>
<organism evidence="10 12">
    <name type="scientific">Azotobacter beijerinckii</name>
    <dbReference type="NCBI Taxonomy" id="170623"/>
    <lineage>
        <taxon>Bacteria</taxon>
        <taxon>Pseudomonadati</taxon>
        <taxon>Pseudomonadota</taxon>
        <taxon>Gammaproteobacteria</taxon>
        <taxon>Pseudomonadales</taxon>
        <taxon>Pseudomonadaceae</taxon>
        <taxon>Azotobacter</taxon>
    </lineage>
</organism>
<keyword evidence="5" id="KW-0378">Hydrolase</keyword>
<dbReference type="Pfam" id="PF07927">
    <property type="entry name" value="HicA_toxin"/>
    <property type="match status" value="1"/>
</dbReference>